<proteinExistence type="predicted"/>
<dbReference type="KEGG" id="pum:HGP31_11850"/>
<evidence type="ECO:0000313" key="1">
    <source>
        <dbReference type="EMBL" id="QJC78972.1"/>
    </source>
</evidence>
<dbReference type="AlphaFoldDB" id="A0AAE7DDM7"/>
<accession>A0AAE7DDM7</accession>
<sequence length="105" mass="11214">MPDSCPNYLAKMLPSLNPAEAAELVPSVGALKALGLEDNSQFTAALYLMEMLKATTEAELDMHMNQGKGFAEGLSCAKQISSSMCVSLCDLFDEAAQRGRLRIAA</sequence>
<reference evidence="1 2" key="1">
    <citation type="submission" date="2020-04" db="EMBL/GenBank/DDBJ databases">
        <authorList>
            <person name="Yao Y."/>
            <person name="He Z."/>
        </authorList>
    </citation>
    <scope>NUCLEOTIDE SEQUENCE [LARGE SCALE GENOMIC DNA]</scope>
    <source>
        <strain evidence="1 2">CY-1</strain>
    </source>
</reference>
<protein>
    <submittedName>
        <fullName evidence="1">Uncharacterized protein</fullName>
    </submittedName>
</protein>
<dbReference type="GeneID" id="72194278"/>
<evidence type="ECO:0000313" key="2">
    <source>
        <dbReference type="Proteomes" id="UP000501367"/>
    </source>
</evidence>
<dbReference type="Proteomes" id="UP000501367">
    <property type="component" value="Chromosome"/>
</dbReference>
<gene>
    <name evidence="1" type="ORF">HGP31_11850</name>
</gene>
<name>A0AAE7DDM7_9PSED</name>
<dbReference type="EMBL" id="CP051487">
    <property type="protein sequence ID" value="QJC78972.1"/>
    <property type="molecule type" value="Genomic_DNA"/>
</dbReference>
<dbReference type="RefSeq" id="WP_168757797.1">
    <property type="nucleotide sequence ID" value="NZ_CP051487.1"/>
</dbReference>
<organism evidence="1 2">
    <name type="scientific">Pseudomonas umsongensis</name>
    <dbReference type="NCBI Taxonomy" id="198618"/>
    <lineage>
        <taxon>Bacteria</taxon>
        <taxon>Pseudomonadati</taxon>
        <taxon>Pseudomonadota</taxon>
        <taxon>Gammaproteobacteria</taxon>
        <taxon>Pseudomonadales</taxon>
        <taxon>Pseudomonadaceae</taxon>
        <taxon>Pseudomonas</taxon>
    </lineage>
</organism>